<feature type="binding site" evidence="17">
    <location>
        <begin position="89"/>
        <end position="90"/>
    </location>
    <ligand>
        <name>ATP</name>
        <dbReference type="ChEBI" id="CHEBI:30616"/>
    </ligand>
</feature>
<evidence type="ECO:0000256" key="4">
    <source>
        <dbReference type="ARBA" id="ARBA00022516"/>
    </source>
</evidence>
<evidence type="ECO:0000256" key="5">
    <source>
        <dbReference type="ARBA" id="ARBA00022679"/>
    </source>
</evidence>
<keyword evidence="3" id="KW-1003">Cell membrane</keyword>
<evidence type="ECO:0000256" key="14">
    <source>
        <dbReference type="ARBA" id="ARBA00023264"/>
    </source>
</evidence>
<feature type="transmembrane region" description="Helical" evidence="19">
    <location>
        <begin position="51"/>
        <end position="70"/>
    </location>
</feature>
<keyword evidence="18" id="KW-0479">Metal-binding</keyword>
<keyword evidence="18" id="KW-0460">Magnesium</keyword>
<dbReference type="Gene3D" id="1.10.287.3610">
    <property type="match status" value="1"/>
</dbReference>
<dbReference type="AlphaFoldDB" id="A0A1F7IIQ3"/>
<dbReference type="EMBL" id="MGAI01000057">
    <property type="protein sequence ID" value="OGK43259.1"/>
    <property type="molecule type" value="Genomic_DNA"/>
</dbReference>
<keyword evidence="13" id="KW-0594">Phospholipid biosynthesis</keyword>
<dbReference type="GO" id="GO:0008654">
    <property type="term" value="P:phospholipid biosynthetic process"/>
    <property type="evidence" value="ECO:0007669"/>
    <property type="project" value="UniProtKB-KW"/>
</dbReference>
<evidence type="ECO:0000256" key="6">
    <source>
        <dbReference type="ARBA" id="ARBA00022692"/>
    </source>
</evidence>
<comment type="subcellular location">
    <subcellularLocation>
        <location evidence="1">Cell membrane</location>
        <topology evidence="1">Multi-pass membrane protein</topology>
    </subcellularLocation>
</comment>
<evidence type="ECO:0000313" key="21">
    <source>
        <dbReference type="Proteomes" id="UP000178040"/>
    </source>
</evidence>
<dbReference type="Proteomes" id="UP000178040">
    <property type="component" value="Unassembled WGS sequence"/>
</dbReference>
<keyword evidence="14" id="KW-1208">Phospholipid metabolism</keyword>
<evidence type="ECO:0000256" key="13">
    <source>
        <dbReference type="ARBA" id="ARBA00023209"/>
    </source>
</evidence>
<dbReference type="GO" id="GO:0016301">
    <property type="term" value="F:kinase activity"/>
    <property type="evidence" value="ECO:0007669"/>
    <property type="project" value="UniProtKB-KW"/>
</dbReference>
<keyword evidence="10 19" id="KW-1133">Transmembrane helix</keyword>
<evidence type="ECO:0000256" key="17">
    <source>
        <dbReference type="PIRSR" id="PIRSR600829-3"/>
    </source>
</evidence>
<keyword evidence="11" id="KW-0443">Lipid metabolism</keyword>
<dbReference type="InterPro" id="IPR033717">
    <property type="entry name" value="UDPK"/>
</dbReference>
<proteinExistence type="inferred from homology"/>
<feature type="binding site" evidence="18">
    <location>
        <position position="71"/>
    </location>
    <ligand>
        <name>a divalent metal cation</name>
        <dbReference type="ChEBI" id="CHEBI:60240"/>
    </ligand>
</feature>
<comment type="similarity">
    <text evidence="2">Belongs to the bacterial diacylglycerol kinase family.</text>
</comment>
<dbReference type="GO" id="GO:0046872">
    <property type="term" value="F:metal ion binding"/>
    <property type="evidence" value="ECO:0007669"/>
    <property type="project" value="UniProtKB-KW"/>
</dbReference>
<keyword evidence="12 19" id="KW-0472">Membrane</keyword>
<dbReference type="GO" id="GO:0005886">
    <property type="term" value="C:plasma membrane"/>
    <property type="evidence" value="ECO:0007669"/>
    <property type="project" value="UniProtKB-SubCell"/>
</dbReference>
<evidence type="ECO:0000256" key="9">
    <source>
        <dbReference type="ARBA" id="ARBA00022840"/>
    </source>
</evidence>
<evidence type="ECO:0000256" key="7">
    <source>
        <dbReference type="ARBA" id="ARBA00022741"/>
    </source>
</evidence>
<sequence length="122" mass="13487">MIKKHTFSFKNAISGIHWVIKTQSNFKIHLILSLFAIIGGFLLEISSEEFLIILTLIGIGLAIETLNTAIEEAIDAIHKDWSEEIKLAKDVSAAAMFIFAFSALLIACIIFIPKILVLVGFV</sequence>
<evidence type="ECO:0000256" key="11">
    <source>
        <dbReference type="ARBA" id="ARBA00023098"/>
    </source>
</evidence>
<evidence type="ECO:0000256" key="1">
    <source>
        <dbReference type="ARBA" id="ARBA00004651"/>
    </source>
</evidence>
<accession>A0A1F7IIQ3</accession>
<evidence type="ECO:0000256" key="19">
    <source>
        <dbReference type="SAM" id="Phobius"/>
    </source>
</evidence>
<dbReference type="PANTHER" id="PTHR34299:SF1">
    <property type="entry name" value="DIACYLGLYCEROL KINASE"/>
    <property type="match status" value="1"/>
</dbReference>
<dbReference type="InterPro" id="IPR000829">
    <property type="entry name" value="DAGK"/>
</dbReference>
<keyword evidence="6 19" id="KW-0812">Transmembrane</keyword>
<comment type="caution">
    <text evidence="20">The sequence shown here is derived from an EMBL/GenBank/DDBJ whole genome shotgun (WGS) entry which is preliminary data.</text>
</comment>
<dbReference type="Pfam" id="PF01219">
    <property type="entry name" value="DAGK_prokar"/>
    <property type="match status" value="1"/>
</dbReference>
<keyword evidence="7 17" id="KW-0547">Nucleotide-binding</keyword>
<dbReference type="GO" id="GO:0005524">
    <property type="term" value="F:ATP binding"/>
    <property type="evidence" value="ECO:0007669"/>
    <property type="project" value="UniProtKB-KW"/>
</dbReference>
<evidence type="ECO:0000313" key="20">
    <source>
        <dbReference type="EMBL" id="OGK43259.1"/>
    </source>
</evidence>
<keyword evidence="9 17" id="KW-0067">ATP-binding</keyword>
<dbReference type="InterPro" id="IPR036945">
    <property type="entry name" value="DAGK_sf"/>
</dbReference>
<gene>
    <name evidence="20" type="ORF">A3B40_02090</name>
</gene>
<name>A0A1F7IIQ3_9BACT</name>
<evidence type="ECO:0000256" key="12">
    <source>
        <dbReference type="ARBA" id="ARBA00023136"/>
    </source>
</evidence>
<comment type="cofactor">
    <cofactor evidence="18">
        <name>Mg(2+)</name>
        <dbReference type="ChEBI" id="CHEBI:18420"/>
    </cofactor>
    <text evidence="18">Mn(2+), Zn(2+), Cd(2+) and Co(2+) support activity to lesser extents.</text>
</comment>
<feature type="active site" description="Proton acceptor" evidence="15">
    <location>
        <position position="64"/>
    </location>
</feature>
<protein>
    <recommendedName>
        <fullName evidence="22">Diacylglycerol kinase</fullName>
    </recommendedName>
</protein>
<evidence type="ECO:0000256" key="2">
    <source>
        <dbReference type="ARBA" id="ARBA00005967"/>
    </source>
</evidence>
<reference evidence="20 21" key="1">
    <citation type="journal article" date="2016" name="Nat. Commun.">
        <title>Thousands of microbial genomes shed light on interconnected biogeochemical processes in an aquifer system.</title>
        <authorList>
            <person name="Anantharaman K."/>
            <person name="Brown C.T."/>
            <person name="Hug L.A."/>
            <person name="Sharon I."/>
            <person name="Castelle C.J."/>
            <person name="Probst A.J."/>
            <person name="Thomas B.C."/>
            <person name="Singh A."/>
            <person name="Wilkins M.J."/>
            <person name="Karaoz U."/>
            <person name="Brodie E.L."/>
            <person name="Williams K.H."/>
            <person name="Hubbard S.S."/>
            <person name="Banfield J.F."/>
        </authorList>
    </citation>
    <scope>NUCLEOTIDE SEQUENCE [LARGE SCALE GENOMIC DNA]</scope>
</reference>
<organism evidence="20 21">
    <name type="scientific">Candidatus Roizmanbacteria bacterium RIFCSPLOWO2_01_FULL_37_16</name>
    <dbReference type="NCBI Taxonomy" id="1802058"/>
    <lineage>
        <taxon>Bacteria</taxon>
        <taxon>Candidatus Roizmaniibacteriota</taxon>
    </lineage>
</organism>
<evidence type="ECO:0000256" key="10">
    <source>
        <dbReference type="ARBA" id="ARBA00022989"/>
    </source>
</evidence>
<keyword evidence="8" id="KW-0418">Kinase</keyword>
<evidence type="ECO:0000256" key="18">
    <source>
        <dbReference type="PIRSR" id="PIRSR600829-4"/>
    </source>
</evidence>
<dbReference type="CDD" id="cd14265">
    <property type="entry name" value="UDPK_IM_like"/>
    <property type="match status" value="1"/>
</dbReference>
<evidence type="ECO:0000256" key="15">
    <source>
        <dbReference type="PIRSR" id="PIRSR600829-1"/>
    </source>
</evidence>
<feature type="transmembrane region" description="Helical" evidence="19">
    <location>
        <begin position="28"/>
        <end position="45"/>
    </location>
</feature>
<evidence type="ECO:0000256" key="3">
    <source>
        <dbReference type="ARBA" id="ARBA00022475"/>
    </source>
</evidence>
<evidence type="ECO:0008006" key="22">
    <source>
        <dbReference type="Google" id="ProtNLM"/>
    </source>
</evidence>
<keyword evidence="4" id="KW-0444">Lipid biosynthesis</keyword>
<feature type="binding site" evidence="17">
    <location>
        <position position="71"/>
    </location>
    <ligand>
        <name>ATP</name>
        <dbReference type="ChEBI" id="CHEBI:30616"/>
    </ligand>
</feature>
<keyword evidence="5" id="KW-0808">Transferase</keyword>
<feature type="binding site" evidence="16">
    <location>
        <position position="64"/>
    </location>
    <ligand>
        <name>substrate</name>
    </ligand>
</feature>
<dbReference type="PANTHER" id="PTHR34299">
    <property type="entry name" value="DIACYLGLYCEROL KINASE"/>
    <property type="match status" value="1"/>
</dbReference>
<evidence type="ECO:0000256" key="8">
    <source>
        <dbReference type="ARBA" id="ARBA00022777"/>
    </source>
</evidence>
<evidence type="ECO:0000256" key="16">
    <source>
        <dbReference type="PIRSR" id="PIRSR600829-2"/>
    </source>
</evidence>
<feature type="transmembrane region" description="Helical" evidence="19">
    <location>
        <begin position="91"/>
        <end position="112"/>
    </location>
</feature>